<keyword evidence="3" id="KW-0963">Cytoplasm</keyword>
<keyword evidence="2 3" id="KW-0560">Oxidoreductase</keyword>
<gene>
    <name evidence="3 5" type="primary">proC</name>
    <name evidence="5" type="ORF">GCM10022276_07170</name>
</gene>
<comment type="caution">
    <text evidence="5">The sequence shown here is derived from an EMBL/GenBank/DDBJ whole genome shotgun (WGS) entry which is preliminary data.</text>
</comment>
<dbReference type="Pfam" id="PF14748">
    <property type="entry name" value="P5CR_dimer"/>
    <property type="match status" value="1"/>
</dbReference>
<dbReference type="SUPFAM" id="SSF48179">
    <property type="entry name" value="6-phosphogluconate dehydrogenase C-terminal domain-like"/>
    <property type="match status" value="1"/>
</dbReference>
<evidence type="ECO:0000259" key="4">
    <source>
        <dbReference type="Pfam" id="PF14748"/>
    </source>
</evidence>
<evidence type="ECO:0000256" key="3">
    <source>
        <dbReference type="HAMAP-Rule" id="MF_01925"/>
    </source>
</evidence>
<evidence type="ECO:0000313" key="6">
    <source>
        <dbReference type="Proteomes" id="UP001500827"/>
    </source>
</evidence>
<organism evidence="5 6">
    <name type="scientific">Sphingomonas limnosediminicola</name>
    <dbReference type="NCBI Taxonomy" id="940133"/>
    <lineage>
        <taxon>Bacteria</taxon>
        <taxon>Pseudomonadati</taxon>
        <taxon>Pseudomonadota</taxon>
        <taxon>Alphaproteobacteria</taxon>
        <taxon>Sphingomonadales</taxon>
        <taxon>Sphingomonadaceae</taxon>
        <taxon>Sphingomonas</taxon>
    </lineage>
</organism>
<dbReference type="Gene3D" id="3.40.50.720">
    <property type="entry name" value="NAD(P)-binding Rossmann-like Domain"/>
    <property type="match status" value="1"/>
</dbReference>
<keyword evidence="3" id="KW-0641">Proline biosynthesis</keyword>
<comment type="function">
    <text evidence="3">Catalyzes the reduction of 1-pyrroline-5-carboxylate (PCA) to L-proline.</text>
</comment>
<accession>A0ABP7KZ13</accession>
<comment type="catalytic activity">
    <reaction evidence="3">
        <text>L-proline + NADP(+) = (S)-1-pyrroline-5-carboxylate + NADPH + 2 H(+)</text>
        <dbReference type="Rhea" id="RHEA:14109"/>
        <dbReference type="ChEBI" id="CHEBI:15378"/>
        <dbReference type="ChEBI" id="CHEBI:17388"/>
        <dbReference type="ChEBI" id="CHEBI:57783"/>
        <dbReference type="ChEBI" id="CHEBI:58349"/>
        <dbReference type="ChEBI" id="CHEBI:60039"/>
        <dbReference type="EC" id="1.5.1.2"/>
    </reaction>
</comment>
<keyword evidence="6" id="KW-1185">Reference proteome</keyword>
<dbReference type="InterPro" id="IPR008927">
    <property type="entry name" value="6-PGluconate_DH-like_C_sf"/>
</dbReference>
<dbReference type="InterPro" id="IPR036291">
    <property type="entry name" value="NAD(P)-bd_dom_sf"/>
</dbReference>
<dbReference type="PANTHER" id="PTHR11645">
    <property type="entry name" value="PYRROLINE-5-CARBOXYLATE REDUCTASE"/>
    <property type="match status" value="1"/>
</dbReference>
<dbReference type="PANTHER" id="PTHR11645:SF0">
    <property type="entry name" value="PYRROLINE-5-CARBOXYLATE REDUCTASE 3"/>
    <property type="match status" value="1"/>
</dbReference>
<protein>
    <recommendedName>
        <fullName evidence="3">Pyrroline-5-carboxylate reductase</fullName>
        <shortName evidence="3">P5C reductase</shortName>
        <shortName evidence="3">P5CR</shortName>
        <ecNumber evidence="3">1.5.1.2</ecNumber>
    </recommendedName>
    <alternativeName>
        <fullName evidence="3">PCA reductase</fullName>
    </alternativeName>
</protein>
<feature type="domain" description="Pyrroline-5-carboxylate reductase dimerisation" evidence="4">
    <location>
        <begin position="143"/>
        <end position="248"/>
    </location>
</feature>
<dbReference type="Gene3D" id="1.10.3730.10">
    <property type="entry name" value="ProC C-terminal domain-like"/>
    <property type="match status" value="1"/>
</dbReference>
<dbReference type="HAMAP" id="MF_01925">
    <property type="entry name" value="P5C_reductase"/>
    <property type="match status" value="1"/>
</dbReference>
<dbReference type="EC" id="1.5.1.2" evidence="3"/>
<keyword evidence="3" id="KW-0028">Amino-acid biosynthesis</keyword>
<evidence type="ECO:0000256" key="1">
    <source>
        <dbReference type="ARBA" id="ARBA00005525"/>
    </source>
</evidence>
<dbReference type="InterPro" id="IPR029036">
    <property type="entry name" value="P5CR_dimer"/>
</dbReference>
<comment type="similarity">
    <text evidence="1 3">Belongs to the pyrroline-5-carboxylate reductase family.</text>
</comment>
<proteinExistence type="inferred from homology"/>
<keyword evidence="3" id="KW-0521">NADP</keyword>
<evidence type="ECO:0000313" key="5">
    <source>
        <dbReference type="EMBL" id="GAA3890617.1"/>
    </source>
</evidence>
<evidence type="ECO:0000256" key="2">
    <source>
        <dbReference type="ARBA" id="ARBA00023002"/>
    </source>
</evidence>
<dbReference type="InterPro" id="IPR000304">
    <property type="entry name" value="Pyrroline-COOH_reductase"/>
</dbReference>
<dbReference type="SUPFAM" id="SSF51735">
    <property type="entry name" value="NAD(P)-binding Rossmann-fold domains"/>
    <property type="match status" value="1"/>
</dbReference>
<comment type="pathway">
    <text evidence="3">Amino-acid biosynthesis; L-proline biosynthesis; L-proline from L-glutamate 5-semialdehyde: step 1/1.</text>
</comment>
<dbReference type="Proteomes" id="UP001500827">
    <property type="component" value="Unassembled WGS sequence"/>
</dbReference>
<name>A0ABP7KZ13_9SPHN</name>
<dbReference type="EMBL" id="BAABBM010000001">
    <property type="protein sequence ID" value="GAA3890617.1"/>
    <property type="molecule type" value="Genomic_DNA"/>
</dbReference>
<comment type="subcellular location">
    <subcellularLocation>
        <location evidence="3">Cytoplasm</location>
    </subcellularLocation>
</comment>
<comment type="catalytic activity">
    <reaction evidence="3">
        <text>L-proline + NAD(+) = (S)-1-pyrroline-5-carboxylate + NADH + 2 H(+)</text>
        <dbReference type="Rhea" id="RHEA:14105"/>
        <dbReference type="ChEBI" id="CHEBI:15378"/>
        <dbReference type="ChEBI" id="CHEBI:17388"/>
        <dbReference type="ChEBI" id="CHEBI:57540"/>
        <dbReference type="ChEBI" id="CHEBI:57945"/>
        <dbReference type="ChEBI" id="CHEBI:60039"/>
        <dbReference type="EC" id="1.5.1.2"/>
    </reaction>
</comment>
<reference evidence="6" key="1">
    <citation type="journal article" date="2019" name="Int. J. Syst. Evol. Microbiol.">
        <title>The Global Catalogue of Microorganisms (GCM) 10K type strain sequencing project: providing services to taxonomists for standard genome sequencing and annotation.</title>
        <authorList>
            <consortium name="The Broad Institute Genomics Platform"/>
            <consortium name="The Broad Institute Genome Sequencing Center for Infectious Disease"/>
            <person name="Wu L."/>
            <person name="Ma J."/>
        </authorList>
    </citation>
    <scope>NUCLEOTIDE SEQUENCE [LARGE SCALE GENOMIC DNA]</scope>
    <source>
        <strain evidence="6">JCM 17543</strain>
    </source>
</reference>
<sequence>MGGAIVEGWRGAGYDLSNTVVIRPSGMPVTGVRTVSSIVEAGAPPRLVVLAFKPQKLDEIAPELRKYLSAKTTVISILAGVEASSLRERFPGVGAIVRAMPNLPVAIRRGVVALYSQDADEPTRIEISQLFAPLGYAPWIPDESKFAAVGSVAGAGPAYVARFIGALAKAGETRGLSSEFSSTIALETVLGTAWLAAAKTEGMDSIAKRVASPNGTTEAGLKILDHDDVLNQLLVLTIDAAARRGAELAEEAKSPSLAETPRLS</sequence>